<dbReference type="InterPro" id="IPR003374">
    <property type="entry name" value="ApbE-like_sf"/>
</dbReference>
<sequence length="285" mass="29374">MIKRRRFLQVLAAAVVVGPWRPAAAAEWCGVALGADVAVRLTGPGADAALADLPGMLARIEATFSLYAPSELRRINAAGGGKPSDWMARALAVCDLVHGLSGGLFDPTVQPLWRALAEGGDVGEASALIGWDRVARRPGDVRLEVGQALTLNGMAQGFAADLVRDWLAARGFAQAMVDMGEMAALGGPFRLGLDDLGDVTLRGTALAVSQPGAMQVGGQAHILHPAGGVPRWDVVAVEAETAAIADALSTALALADVEQAKAIRSAAPGVRRVWLGDRAGGISLI</sequence>
<keyword evidence="5 12" id="KW-0808">Transferase</keyword>
<evidence type="ECO:0000256" key="5">
    <source>
        <dbReference type="ARBA" id="ARBA00022679"/>
    </source>
</evidence>
<evidence type="ECO:0000256" key="6">
    <source>
        <dbReference type="ARBA" id="ARBA00022723"/>
    </source>
</evidence>
<keyword evidence="6" id="KW-0479">Metal-binding</keyword>
<dbReference type="InterPro" id="IPR024932">
    <property type="entry name" value="ApbE"/>
</dbReference>
<dbReference type="Pfam" id="PF02424">
    <property type="entry name" value="ApbE"/>
    <property type="match status" value="1"/>
</dbReference>
<evidence type="ECO:0000256" key="1">
    <source>
        <dbReference type="ARBA" id="ARBA00001946"/>
    </source>
</evidence>
<gene>
    <name evidence="12" type="ORF">QF092_00520</name>
</gene>
<dbReference type="EC" id="2.7.1.180" evidence="2"/>
<reference evidence="12 13" key="1">
    <citation type="submission" date="2023-04" db="EMBL/GenBank/DDBJ databases">
        <title>YMD61, complete Genome.</title>
        <authorList>
            <person name="Zhang J."/>
        </authorList>
    </citation>
    <scope>NUCLEOTIDE SEQUENCE [LARGE SCALE GENOMIC DNA]</scope>
    <source>
        <strain evidence="12 13">YMD61</strain>
    </source>
</reference>
<keyword evidence="8" id="KW-0460">Magnesium</keyword>
<dbReference type="EMBL" id="CP124535">
    <property type="protein sequence ID" value="WGV16331.1"/>
    <property type="molecule type" value="Genomic_DNA"/>
</dbReference>
<keyword evidence="13" id="KW-1185">Reference proteome</keyword>
<dbReference type="InterPro" id="IPR006311">
    <property type="entry name" value="TAT_signal"/>
</dbReference>
<keyword evidence="11" id="KW-0732">Signal</keyword>
<evidence type="ECO:0000313" key="12">
    <source>
        <dbReference type="EMBL" id="WGV16331.1"/>
    </source>
</evidence>
<evidence type="ECO:0000256" key="10">
    <source>
        <dbReference type="ARBA" id="ARBA00048540"/>
    </source>
</evidence>
<comment type="catalytic activity">
    <reaction evidence="10">
        <text>L-threonyl-[protein] + FAD = FMN-L-threonyl-[protein] + AMP + H(+)</text>
        <dbReference type="Rhea" id="RHEA:36847"/>
        <dbReference type="Rhea" id="RHEA-COMP:11060"/>
        <dbReference type="Rhea" id="RHEA-COMP:11061"/>
        <dbReference type="ChEBI" id="CHEBI:15378"/>
        <dbReference type="ChEBI" id="CHEBI:30013"/>
        <dbReference type="ChEBI" id="CHEBI:57692"/>
        <dbReference type="ChEBI" id="CHEBI:74257"/>
        <dbReference type="ChEBI" id="CHEBI:456215"/>
        <dbReference type="EC" id="2.7.1.180"/>
    </reaction>
</comment>
<evidence type="ECO:0000256" key="3">
    <source>
        <dbReference type="ARBA" id="ARBA00016337"/>
    </source>
</evidence>
<feature type="signal peptide" evidence="11">
    <location>
        <begin position="1"/>
        <end position="25"/>
    </location>
</feature>
<accession>A0ABY8Q6Y9</accession>
<dbReference type="PANTHER" id="PTHR30040">
    <property type="entry name" value="THIAMINE BIOSYNTHESIS LIPOPROTEIN APBE"/>
    <property type="match status" value="1"/>
</dbReference>
<evidence type="ECO:0000256" key="11">
    <source>
        <dbReference type="SAM" id="SignalP"/>
    </source>
</evidence>
<keyword evidence="7" id="KW-0274">FAD</keyword>
<feature type="chain" id="PRO_5045544489" description="FAD:protein FMN transferase" evidence="11">
    <location>
        <begin position="26"/>
        <end position="285"/>
    </location>
</feature>
<dbReference type="Proteomes" id="UP001230978">
    <property type="component" value="Chromosome"/>
</dbReference>
<evidence type="ECO:0000313" key="13">
    <source>
        <dbReference type="Proteomes" id="UP001230978"/>
    </source>
</evidence>
<dbReference type="RefSeq" id="WP_281466568.1">
    <property type="nucleotide sequence ID" value="NZ_CP124535.1"/>
</dbReference>
<comment type="cofactor">
    <cofactor evidence="1">
        <name>Mg(2+)</name>
        <dbReference type="ChEBI" id="CHEBI:18420"/>
    </cofactor>
</comment>
<evidence type="ECO:0000256" key="4">
    <source>
        <dbReference type="ARBA" id="ARBA00022630"/>
    </source>
</evidence>
<dbReference type="PROSITE" id="PS51318">
    <property type="entry name" value="TAT"/>
    <property type="match status" value="1"/>
</dbReference>
<name>A0ABY8Q6Y9_9RHOB</name>
<dbReference type="SUPFAM" id="SSF143631">
    <property type="entry name" value="ApbE-like"/>
    <property type="match status" value="1"/>
</dbReference>
<evidence type="ECO:0000256" key="9">
    <source>
        <dbReference type="ARBA" id="ARBA00031306"/>
    </source>
</evidence>
<evidence type="ECO:0000256" key="8">
    <source>
        <dbReference type="ARBA" id="ARBA00022842"/>
    </source>
</evidence>
<organism evidence="12 13">
    <name type="scientific">Fuscovulum ytuae</name>
    <dbReference type="NCBI Taxonomy" id="3042299"/>
    <lineage>
        <taxon>Bacteria</taxon>
        <taxon>Pseudomonadati</taxon>
        <taxon>Pseudomonadota</taxon>
        <taxon>Alphaproteobacteria</taxon>
        <taxon>Rhodobacterales</taxon>
        <taxon>Paracoccaceae</taxon>
        <taxon>Fuscovulum</taxon>
    </lineage>
</organism>
<keyword evidence="4" id="KW-0285">Flavoprotein</keyword>
<evidence type="ECO:0000256" key="2">
    <source>
        <dbReference type="ARBA" id="ARBA00011955"/>
    </source>
</evidence>
<evidence type="ECO:0000256" key="7">
    <source>
        <dbReference type="ARBA" id="ARBA00022827"/>
    </source>
</evidence>
<dbReference type="PANTHER" id="PTHR30040:SF2">
    <property type="entry name" value="FAD:PROTEIN FMN TRANSFERASE"/>
    <property type="match status" value="1"/>
</dbReference>
<proteinExistence type="predicted"/>
<dbReference type="GO" id="GO:0016740">
    <property type="term" value="F:transferase activity"/>
    <property type="evidence" value="ECO:0007669"/>
    <property type="project" value="UniProtKB-KW"/>
</dbReference>
<protein>
    <recommendedName>
        <fullName evidence="3">FAD:protein FMN transferase</fullName>
        <ecNumber evidence="2">2.7.1.180</ecNumber>
    </recommendedName>
    <alternativeName>
        <fullName evidence="9">Flavin transferase</fullName>
    </alternativeName>
</protein>
<dbReference type="Gene3D" id="3.10.520.10">
    <property type="entry name" value="ApbE-like domains"/>
    <property type="match status" value="1"/>
</dbReference>